<dbReference type="GO" id="GO:0000976">
    <property type="term" value="F:transcription cis-regulatory region binding"/>
    <property type="evidence" value="ECO:0007669"/>
    <property type="project" value="TreeGrafter"/>
</dbReference>
<keyword evidence="6" id="KW-1185">Reference proteome</keyword>
<dbReference type="PANTHER" id="PTHR30055:SF226">
    <property type="entry name" value="HTH-TYPE TRANSCRIPTIONAL REGULATOR PKSA"/>
    <property type="match status" value="1"/>
</dbReference>
<dbReference type="EMBL" id="PVTI01000009">
    <property type="protein sequence ID" value="PRY59506.1"/>
    <property type="molecule type" value="Genomic_DNA"/>
</dbReference>
<dbReference type="PROSITE" id="PS50977">
    <property type="entry name" value="HTH_TETR_2"/>
    <property type="match status" value="1"/>
</dbReference>
<evidence type="ECO:0000256" key="2">
    <source>
        <dbReference type="PROSITE-ProRule" id="PRU00335"/>
    </source>
</evidence>
<evidence type="ECO:0000313" key="6">
    <source>
        <dbReference type="Proteomes" id="UP000237822"/>
    </source>
</evidence>
<feature type="compositionally biased region" description="Low complexity" evidence="3">
    <location>
        <begin position="222"/>
        <end position="236"/>
    </location>
</feature>
<evidence type="ECO:0000256" key="3">
    <source>
        <dbReference type="SAM" id="MobiDB-lite"/>
    </source>
</evidence>
<dbReference type="GO" id="GO:0003700">
    <property type="term" value="F:DNA-binding transcription factor activity"/>
    <property type="evidence" value="ECO:0007669"/>
    <property type="project" value="TreeGrafter"/>
</dbReference>
<dbReference type="RefSeq" id="WP_106297292.1">
    <property type="nucleotide sequence ID" value="NZ_PVTI01000009.1"/>
</dbReference>
<dbReference type="SUPFAM" id="SSF46689">
    <property type="entry name" value="Homeodomain-like"/>
    <property type="match status" value="1"/>
</dbReference>
<comment type="caution">
    <text evidence="5">The sequence shown here is derived from an EMBL/GenBank/DDBJ whole genome shotgun (WGS) entry which is preliminary data.</text>
</comment>
<evidence type="ECO:0000313" key="5">
    <source>
        <dbReference type="EMBL" id="PRY59506.1"/>
    </source>
</evidence>
<organism evidence="5 6">
    <name type="scientific">Knoellia remsis</name>
    <dbReference type="NCBI Taxonomy" id="407159"/>
    <lineage>
        <taxon>Bacteria</taxon>
        <taxon>Bacillati</taxon>
        <taxon>Actinomycetota</taxon>
        <taxon>Actinomycetes</taxon>
        <taxon>Micrococcales</taxon>
        <taxon>Intrasporangiaceae</taxon>
        <taxon>Knoellia</taxon>
    </lineage>
</organism>
<dbReference type="PRINTS" id="PR00455">
    <property type="entry name" value="HTHTETR"/>
</dbReference>
<feature type="domain" description="HTH tetR-type" evidence="4">
    <location>
        <begin position="11"/>
        <end position="70"/>
    </location>
</feature>
<dbReference type="OrthoDB" id="3539650at2"/>
<dbReference type="Proteomes" id="UP000237822">
    <property type="component" value="Unassembled WGS sequence"/>
</dbReference>
<keyword evidence="1 2" id="KW-0238">DNA-binding</keyword>
<evidence type="ECO:0000256" key="1">
    <source>
        <dbReference type="ARBA" id="ARBA00023125"/>
    </source>
</evidence>
<reference evidence="5 6" key="1">
    <citation type="submission" date="2018-03" db="EMBL/GenBank/DDBJ databases">
        <title>Genomic Encyclopedia of Archaeal and Bacterial Type Strains, Phase II (KMG-II): from individual species to whole genera.</title>
        <authorList>
            <person name="Goeker M."/>
        </authorList>
    </citation>
    <scope>NUCLEOTIDE SEQUENCE [LARGE SCALE GENOMIC DNA]</scope>
    <source>
        <strain evidence="5 6">ATCC BAA-1496</strain>
    </source>
</reference>
<evidence type="ECO:0000259" key="4">
    <source>
        <dbReference type="PROSITE" id="PS50977"/>
    </source>
</evidence>
<dbReference type="InterPro" id="IPR009057">
    <property type="entry name" value="Homeodomain-like_sf"/>
</dbReference>
<protein>
    <submittedName>
        <fullName evidence="5">TetR family transcriptional regulator</fullName>
    </submittedName>
</protein>
<dbReference type="AlphaFoldDB" id="A0A2T0UNN1"/>
<proteinExistence type="predicted"/>
<feature type="compositionally biased region" description="Low complexity" evidence="3">
    <location>
        <begin position="198"/>
        <end position="214"/>
    </location>
</feature>
<accession>A0A2T0UNN1</accession>
<dbReference type="PANTHER" id="PTHR30055">
    <property type="entry name" value="HTH-TYPE TRANSCRIPTIONAL REGULATOR RUTR"/>
    <property type="match status" value="1"/>
</dbReference>
<dbReference type="InterPro" id="IPR001647">
    <property type="entry name" value="HTH_TetR"/>
</dbReference>
<feature type="region of interest" description="Disordered" evidence="3">
    <location>
        <begin position="194"/>
        <end position="236"/>
    </location>
</feature>
<dbReference type="Pfam" id="PF00440">
    <property type="entry name" value="TetR_N"/>
    <property type="match status" value="1"/>
</dbReference>
<dbReference type="Gene3D" id="1.10.357.10">
    <property type="entry name" value="Tetracycline Repressor, domain 2"/>
    <property type="match status" value="1"/>
</dbReference>
<sequence length="236" mass="25402">MTPRAPALSPEERRASIIEATLPLLREHGRAVSTRQIARAAGIAEGTIFRVFESKDELIDEAVHEAFDNSTLIAELDELKRSAPLTERLAAAVAIMQEHLKGVFALMTVLQASGEPMRKHAGGEAMRRRKEATAELDEAFVRLIGDDAGSLRVPVVTFIGYLRMLTLSSVHPMLDGDFSTPDQLVDVLLDGARARPGKPSAATAPARKATTRSAARGRHTDTTGAKRATTTTGGKK</sequence>
<feature type="DNA-binding region" description="H-T-H motif" evidence="2">
    <location>
        <begin position="33"/>
        <end position="52"/>
    </location>
</feature>
<dbReference type="InterPro" id="IPR050109">
    <property type="entry name" value="HTH-type_TetR-like_transc_reg"/>
</dbReference>
<name>A0A2T0UNN1_9MICO</name>
<gene>
    <name evidence="5" type="ORF">BCF74_10996</name>
</gene>